<name>A0ABV4F806_BRAEL</name>
<accession>A0ABV4F806</accession>
<evidence type="ECO:0000313" key="3">
    <source>
        <dbReference type="Proteomes" id="UP001565471"/>
    </source>
</evidence>
<sequence length="84" mass="9481">MMLGIPRRYSHFLFAVMQAALTSAIAAATASVNLLAQSMFLRHWLQSWLIAWLLMLPVVIFFAPLLNRFSVLLTQPDRPRPNAG</sequence>
<dbReference type="Proteomes" id="UP001565471">
    <property type="component" value="Unassembled WGS sequence"/>
</dbReference>
<keyword evidence="1" id="KW-1133">Transmembrane helix</keyword>
<gene>
    <name evidence="2" type="ORF">ABIF29_006230</name>
</gene>
<dbReference type="InterPro" id="IPR021529">
    <property type="entry name" value="DUF2798"/>
</dbReference>
<proteinExistence type="predicted"/>
<comment type="caution">
    <text evidence="2">The sequence shown here is derived from an EMBL/GenBank/DDBJ whole genome shotgun (WGS) entry which is preliminary data.</text>
</comment>
<evidence type="ECO:0008006" key="4">
    <source>
        <dbReference type="Google" id="ProtNLM"/>
    </source>
</evidence>
<evidence type="ECO:0000256" key="1">
    <source>
        <dbReference type="SAM" id="Phobius"/>
    </source>
</evidence>
<reference evidence="2 3" key="1">
    <citation type="submission" date="2024-07" db="EMBL/GenBank/DDBJ databases">
        <title>Genomic Encyclopedia of Type Strains, Phase V (KMG-V): Genome sequencing to study the core and pangenomes of soil and plant-associated prokaryotes.</title>
        <authorList>
            <person name="Whitman W."/>
        </authorList>
    </citation>
    <scope>NUCLEOTIDE SEQUENCE [LARGE SCALE GENOMIC DNA]</scope>
    <source>
        <strain evidence="2 3">USDA 415</strain>
    </source>
</reference>
<dbReference type="Pfam" id="PF11391">
    <property type="entry name" value="DUF2798"/>
    <property type="match status" value="1"/>
</dbReference>
<feature type="transmembrane region" description="Helical" evidence="1">
    <location>
        <begin position="12"/>
        <end position="36"/>
    </location>
</feature>
<dbReference type="EMBL" id="JBGBZA010000002">
    <property type="protein sequence ID" value="MEY9319431.1"/>
    <property type="molecule type" value="Genomic_DNA"/>
</dbReference>
<keyword evidence="1" id="KW-0472">Membrane</keyword>
<feature type="transmembrane region" description="Helical" evidence="1">
    <location>
        <begin position="48"/>
        <end position="66"/>
    </location>
</feature>
<evidence type="ECO:0000313" key="2">
    <source>
        <dbReference type="EMBL" id="MEY9319431.1"/>
    </source>
</evidence>
<organism evidence="2 3">
    <name type="scientific">Bradyrhizobium elkanii</name>
    <dbReference type="NCBI Taxonomy" id="29448"/>
    <lineage>
        <taxon>Bacteria</taxon>
        <taxon>Pseudomonadati</taxon>
        <taxon>Pseudomonadota</taxon>
        <taxon>Alphaproteobacteria</taxon>
        <taxon>Hyphomicrobiales</taxon>
        <taxon>Nitrobacteraceae</taxon>
        <taxon>Bradyrhizobium</taxon>
    </lineage>
</organism>
<keyword evidence="1" id="KW-0812">Transmembrane</keyword>
<protein>
    <recommendedName>
        <fullName evidence="4">DUF2798 domain-containing protein</fullName>
    </recommendedName>
</protein>
<keyword evidence="3" id="KW-1185">Reference proteome</keyword>